<comment type="caution">
    <text evidence="2">The sequence shown here is derived from an EMBL/GenBank/DDBJ whole genome shotgun (WGS) entry which is preliminary data.</text>
</comment>
<dbReference type="Proteomes" id="UP000887013">
    <property type="component" value="Unassembled WGS sequence"/>
</dbReference>
<name>A0A8X6QMP0_NEPPI</name>
<keyword evidence="1" id="KW-0812">Transmembrane</keyword>
<feature type="transmembrane region" description="Helical" evidence="1">
    <location>
        <begin position="22"/>
        <end position="43"/>
    </location>
</feature>
<keyword evidence="1" id="KW-0472">Membrane</keyword>
<keyword evidence="1" id="KW-1133">Transmembrane helix</keyword>
<keyword evidence="3" id="KW-1185">Reference proteome</keyword>
<accession>A0A8X6QMP0</accession>
<gene>
    <name evidence="2" type="ORF">NPIL_92831</name>
</gene>
<sequence>MTLKNECNDLVLLPSFSSGEPVIQWIIFFTYPLIVLVFLADFWTDKREAKVTKTFDVIDEIEDETDEEFDDEAGAGAKDDIVIMNPESNIKNHDIFMEQNSFSKASKLEFYFNTDETDM</sequence>
<dbReference type="EMBL" id="BMAW01130021">
    <property type="protein sequence ID" value="GFU33110.1"/>
    <property type="molecule type" value="Genomic_DNA"/>
</dbReference>
<dbReference type="AlphaFoldDB" id="A0A8X6QMP0"/>
<evidence type="ECO:0000313" key="2">
    <source>
        <dbReference type="EMBL" id="GFU33110.1"/>
    </source>
</evidence>
<organism evidence="2 3">
    <name type="scientific">Nephila pilipes</name>
    <name type="common">Giant wood spider</name>
    <name type="synonym">Nephila maculata</name>
    <dbReference type="NCBI Taxonomy" id="299642"/>
    <lineage>
        <taxon>Eukaryota</taxon>
        <taxon>Metazoa</taxon>
        <taxon>Ecdysozoa</taxon>
        <taxon>Arthropoda</taxon>
        <taxon>Chelicerata</taxon>
        <taxon>Arachnida</taxon>
        <taxon>Araneae</taxon>
        <taxon>Araneomorphae</taxon>
        <taxon>Entelegynae</taxon>
        <taxon>Araneoidea</taxon>
        <taxon>Nephilidae</taxon>
        <taxon>Nephila</taxon>
    </lineage>
</organism>
<evidence type="ECO:0000256" key="1">
    <source>
        <dbReference type="SAM" id="Phobius"/>
    </source>
</evidence>
<reference evidence="2" key="1">
    <citation type="submission" date="2020-08" db="EMBL/GenBank/DDBJ databases">
        <title>Multicomponent nature underlies the extraordinary mechanical properties of spider dragline silk.</title>
        <authorList>
            <person name="Kono N."/>
            <person name="Nakamura H."/>
            <person name="Mori M."/>
            <person name="Yoshida Y."/>
            <person name="Ohtoshi R."/>
            <person name="Malay A.D."/>
            <person name="Moran D.A.P."/>
            <person name="Tomita M."/>
            <person name="Numata K."/>
            <person name="Arakawa K."/>
        </authorList>
    </citation>
    <scope>NUCLEOTIDE SEQUENCE</scope>
</reference>
<protein>
    <submittedName>
        <fullName evidence="2">Uncharacterized protein</fullName>
    </submittedName>
</protein>
<proteinExistence type="predicted"/>
<evidence type="ECO:0000313" key="3">
    <source>
        <dbReference type="Proteomes" id="UP000887013"/>
    </source>
</evidence>